<dbReference type="RefSeq" id="WP_109265684.1">
    <property type="nucleotide sequence ID" value="NZ_QEWP01000018.1"/>
</dbReference>
<gene>
    <name evidence="2" type="ORF">DDZ16_17005</name>
</gene>
<dbReference type="PANTHER" id="PTHR32026">
    <property type="entry name" value="METHYLTRANSFERASE-LIKE PROTEIN 24"/>
    <property type="match status" value="1"/>
</dbReference>
<comment type="caution">
    <text evidence="2">The sequence shown here is derived from an EMBL/GenBank/DDBJ whole genome shotgun (WGS) entry which is preliminary data.</text>
</comment>
<reference evidence="2 3" key="1">
    <citation type="submission" date="2018-05" db="EMBL/GenBank/DDBJ databases">
        <title>Marinilabilia rubrum sp. nov., isolated from saltern sediment.</title>
        <authorList>
            <person name="Zhang R."/>
        </authorList>
    </citation>
    <scope>NUCLEOTIDE SEQUENCE [LARGE SCALE GENOMIC DNA]</scope>
    <source>
        <strain evidence="2 3">WTE16</strain>
    </source>
</reference>
<protein>
    <recommendedName>
        <fullName evidence="1">Methyltransferase FkbM domain-containing protein</fullName>
    </recommendedName>
</protein>
<dbReference type="Proteomes" id="UP000244956">
    <property type="component" value="Unassembled WGS sequence"/>
</dbReference>
<dbReference type="EMBL" id="QEWP01000018">
    <property type="protein sequence ID" value="PWD98190.1"/>
    <property type="molecule type" value="Genomic_DNA"/>
</dbReference>
<name>A0A2U2B546_9BACT</name>
<dbReference type="OrthoDB" id="9812600at2"/>
<sequence length="230" mass="26082">MSGITKFLIWLSPRKLFINAQVKIEKSWLGSNYGGFYVHLPILDASSTVFSFGVGEDISFDQALIEEKEVSVQTFDPTPRVNEFIQPHLLKNENLSFSNYGLAAQNGEVLFYPPEDAVHVSCSVVPNKQTRESAYKVQMKRLVSILEEKDIGEIDLLKLDIEGGEYDVIPDIVKDKIRIKQLQLEIHPDLFPDGRQKTKKLIKLLNEAGFKIFGVSDTCRELSFINVDFV</sequence>
<dbReference type="NCBIfam" id="TIGR01444">
    <property type="entry name" value="fkbM_fam"/>
    <property type="match status" value="1"/>
</dbReference>
<feature type="domain" description="Methyltransferase FkbM" evidence="1">
    <location>
        <begin position="77"/>
        <end position="212"/>
    </location>
</feature>
<dbReference type="PANTHER" id="PTHR32026:SF10">
    <property type="entry name" value="METHYLTRANSFERASE-LIKE PROTEIN 24-RELATED"/>
    <property type="match status" value="1"/>
</dbReference>
<dbReference type="Gene3D" id="3.40.50.150">
    <property type="entry name" value="Vaccinia Virus protein VP39"/>
    <property type="match status" value="1"/>
</dbReference>
<dbReference type="AlphaFoldDB" id="A0A2U2B546"/>
<dbReference type="InterPro" id="IPR029063">
    <property type="entry name" value="SAM-dependent_MTases_sf"/>
</dbReference>
<proteinExistence type="predicted"/>
<dbReference type="InterPro" id="IPR006342">
    <property type="entry name" value="FkbM_mtfrase"/>
</dbReference>
<accession>A0A2U2B546</accession>
<evidence type="ECO:0000259" key="1">
    <source>
        <dbReference type="Pfam" id="PF05050"/>
    </source>
</evidence>
<keyword evidence="3" id="KW-1185">Reference proteome</keyword>
<dbReference type="Pfam" id="PF05050">
    <property type="entry name" value="Methyltransf_21"/>
    <property type="match status" value="1"/>
</dbReference>
<evidence type="ECO:0000313" key="2">
    <source>
        <dbReference type="EMBL" id="PWD98190.1"/>
    </source>
</evidence>
<evidence type="ECO:0000313" key="3">
    <source>
        <dbReference type="Proteomes" id="UP000244956"/>
    </source>
</evidence>
<dbReference type="InterPro" id="IPR026913">
    <property type="entry name" value="METTL24"/>
</dbReference>
<dbReference type="SUPFAM" id="SSF53335">
    <property type="entry name" value="S-adenosyl-L-methionine-dependent methyltransferases"/>
    <property type="match status" value="1"/>
</dbReference>
<organism evidence="2 3">
    <name type="scientific">Marinilabilia rubra</name>
    <dbReference type="NCBI Taxonomy" id="2162893"/>
    <lineage>
        <taxon>Bacteria</taxon>
        <taxon>Pseudomonadati</taxon>
        <taxon>Bacteroidota</taxon>
        <taxon>Bacteroidia</taxon>
        <taxon>Marinilabiliales</taxon>
        <taxon>Marinilabiliaceae</taxon>
        <taxon>Marinilabilia</taxon>
    </lineage>
</organism>